<dbReference type="EMBL" id="JACOOR010000003">
    <property type="protein sequence ID" value="MBC5659383.1"/>
    <property type="molecule type" value="Genomic_DNA"/>
</dbReference>
<keyword evidence="3" id="KW-1185">Reference proteome</keyword>
<dbReference type="Proteomes" id="UP000649345">
    <property type="component" value="Unassembled WGS sequence"/>
</dbReference>
<dbReference type="PROSITE" id="PS50943">
    <property type="entry name" value="HTH_CROC1"/>
    <property type="match status" value="1"/>
</dbReference>
<organism evidence="2 3">
    <name type="scientific">Anaerosacchariphilus hominis</name>
    <dbReference type="NCBI Taxonomy" id="2763017"/>
    <lineage>
        <taxon>Bacteria</taxon>
        <taxon>Bacillati</taxon>
        <taxon>Bacillota</taxon>
        <taxon>Clostridia</taxon>
        <taxon>Lachnospirales</taxon>
        <taxon>Lachnospiraceae</taxon>
        <taxon>Anaerosacchariphilus</taxon>
    </lineage>
</organism>
<evidence type="ECO:0000259" key="1">
    <source>
        <dbReference type="PROSITE" id="PS50943"/>
    </source>
</evidence>
<dbReference type="Gene3D" id="1.10.260.40">
    <property type="entry name" value="lambda repressor-like DNA-binding domains"/>
    <property type="match status" value="1"/>
</dbReference>
<dbReference type="SUPFAM" id="SSF47413">
    <property type="entry name" value="lambda repressor-like DNA-binding domains"/>
    <property type="match status" value="1"/>
</dbReference>
<protein>
    <submittedName>
        <fullName evidence="2">Helix-turn-helix transcriptional regulator</fullName>
    </submittedName>
</protein>
<reference evidence="2" key="1">
    <citation type="submission" date="2020-08" db="EMBL/GenBank/DDBJ databases">
        <title>Genome public.</title>
        <authorList>
            <person name="Liu C."/>
            <person name="Sun Q."/>
        </authorList>
    </citation>
    <scope>NUCLEOTIDE SEQUENCE</scope>
    <source>
        <strain evidence="2">NSJ-68</strain>
    </source>
</reference>
<evidence type="ECO:0000313" key="3">
    <source>
        <dbReference type="Proteomes" id="UP000649345"/>
    </source>
</evidence>
<dbReference type="InterPro" id="IPR010982">
    <property type="entry name" value="Lambda_DNA-bd_dom_sf"/>
</dbReference>
<sequence>MYEENFCIRRIRELMEKNDFNPYRLAVKSGISLSTLNSMLRKNTEPRVETIDKICSACDISIAQFFDRSSTDLSPDQKQLLDGYCNLSPAGKDRLLSYLGYLSQND</sequence>
<evidence type="ECO:0000313" key="2">
    <source>
        <dbReference type="EMBL" id="MBC5659383.1"/>
    </source>
</evidence>
<dbReference type="InterPro" id="IPR001387">
    <property type="entry name" value="Cro/C1-type_HTH"/>
</dbReference>
<dbReference type="CDD" id="cd00093">
    <property type="entry name" value="HTH_XRE"/>
    <property type="match status" value="1"/>
</dbReference>
<comment type="caution">
    <text evidence="2">The sequence shown here is derived from an EMBL/GenBank/DDBJ whole genome shotgun (WGS) entry which is preliminary data.</text>
</comment>
<dbReference type="GO" id="GO:0003677">
    <property type="term" value="F:DNA binding"/>
    <property type="evidence" value="ECO:0007669"/>
    <property type="project" value="InterPro"/>
</dbReference>
<accession>A0A923LBR6</accession>
<name>A0A923LBR6_9FIRM</name>
<dbReference type="AlphaFoldDB" id="A0A923LBR6"/>
<gene>
    <name evidence="2" type="ORF">H8S44_06325</name>
</gene>
<dbReference type="SMART" id="SM00530">
    <property type="entry name" value="HTH_XRE"/>
    <property type="match status" value="1"/>
</dbReference>
<feature type="domain" description="HTH cro/C1-type" evidence="1">
    <location>
        <begin position="11"/>
        <end position="65"/>
    </location>
</feature>
<proteinExistence type="predicted"/>
<dbReference type="RefSeq" id="WP_186871746.1">
    <property type="nucleotide sequence ID" value="NZ_JACOOR010000003.1"/>
</dbReference>
<dbReference type="Pfam" id="PF13443">
    <property type="entry name" value="HTH_26"/>
    <property type="match status" value="1"/>
</dbReference>